<dbReference type="RefSeq" id="WP_309861937.1">
    <property type="nucleotide sequence ID" value="NZ_JAVDQG010000001.1"/>
</dbReference>
<keyword evidence="3 9" id="KW-0378">Hydrolase</keyword>
<dbReference type="InterPro" id="IPR027475">
    <property type="entry name" value="Asparaginase/glutaminase_AS2"/>
</dbReference>
<dbReference type="PIRSF" id="PIRSF500176">
    <property type="entry name" value="L_ASNase"/>
    <property type="match status" value="1"/>
</dbReference>
<evidence type="ECO:0000259" key="8">
    <source>
        <dbReference type="Pfam" id="PF17763"/>
    </source>
</evidence>
<dbReference type="InterPro" id="IPR006034">
    <property type="entry name" value="Asparaginase/glutaminase-like"/>
</dbReference>
<comment type="similarity">
    <text evidence="1">Belongs to the asparaginase 1 family.</text>
</comment>
<evidence type="ECO:0000256" key="1">
    <source>
        <dbReference type="ARBA" id="ARBA00010518"/>
    </source>
</evidence>
<comment type="catalytic activity">
    <reaction evidence="4">
        <text>L-asparagine + H2O = L-aspartate + NH4(+)</text>
        <dbReference type="Rhea" id="RHEA:21016"/>
        <dbReference type="ChEBI" id="CHEBI:15377"/>
        <dbReference type="ChEBI" id="CHEBI:28938"/>
        <dbReference type="ChEBI" id="CHEBI:29991"/>
        <dbReference type="ChEBI" id="CHEBI:58048"/>
        <dbReference type="EC" id="3.5.1.1"/>
    </reaction>
</comment>
<dbReference type="CDD" id="cd08964">
    <property type="entry name" value="L-asparaginase_II"/>
    <property type="match status" value="1"/>
</dbReference>
<dbReference type="SUPFAM" id="SSF53774">
    <property type="entry name" value="Glutaminase/Asparaginase"/>
    <property type="match status" value="1"/>
</dbReference>
<dbReference type="Pfam" id="PF17763">
    <property type="entry name" value="Asparaginase_C"/>
    <property type="match status" value="1"/>
</dbReference>
<dbReference type="Proteomes" id="UP001185012">
    <property type="component" value="Unassembled WGS sequence"/>
</dbReference>
<keyword evidence="10" id="KW-1185">Reference proteome</keyword>
<dbReference type="InterPro" id="IPR036152">
    <property type="entry name" value="Asp/glu_Ase-like_sf"/>
</dbReference>
<dbReference type="SFLD" id="SFLDS00057">
    <property type="entry name" value="Glutaminase/Asparaginase"/>
    <property type="match status" value="1"/>
</dbReference>
<dbReference type="GO" id="GO:0004067">
    <property type="term" value="F:asparaginase activity"/>
    <property type="evidence" value="ECO:0007669"/>
    <property type="project" value="UniProtKB-EC"/>
</dbReference>
<dbReference type="SMART" id="SM00870">
    <property type="entry name" value="Asparaginase"/>
    <property type="match status" value="1"/>
</dbReference>
<feature type="domain" description="L-asparaginase N-terminal" evidence="7">
    <location>
        <begin position="3"/>
        <end position="189"/>
    </location>
</feature>
<dbReference type="PANTHER" id="PTHR11707:SF28">
    <property type="entry name" value="60 KDA LYSOPHOSPHOLIPASE"/>
    <property type="match status" value="1"/>
</dbReference>
<evidence type="ECO:0000256" key="5">
    <source>
        <dbReference type="PROSITE-ProRule" id="PRU10099"/>
    </source>
</evidence>
<feature type="domain" description="Asparaginase/glutaminase C-terminal" evidence="8">
    <location>
        <begin position="207"/>
        <end position="321"/>
    </location>
</feature>
<proteinExistence type="inferred from homology"/>
<reference evidence="9 10" key="1">
    <citation type="submission" date="2023-07" db="EMBL/GenBank/DDBJ databases">
        <title>Genomic Encyclopedia of Type Strains, Phase IV (KMG-IV): sequencing the most valuable type-strain genomes for metagenomic binning, comparative biology and taxonomic classification.</title>
        <authorList>
            <person name="Goeker M."/>
        </authorList>
    </citation>
    <scope>NUCLEOTIDE SEQUENCE [LARGE SCALE GENOMIC DNA]</scope>
    <source>
        <strain evidence="9 10">DSM 45903</strain>
    </source>
</reference>
<feature type="active site" evidence="5">
    <location>
        <position position="12"/>
    </location>
</feature>
<comment type="caution">
    <text evidence="9">The sequence shown here is derived from an EMBL/GenBank/DDBJ whole genome shotgun (WGS) entry which is preliminary data.</text>
</comment>
<dbReference type="InterPro" id="IPR027474">
    <property type="entry name" value="L-asparaginase_N"/>
</dbReference>
<dbReference type="Gene3D" id="3.40.50.40">
    <property type="match status" value="1"/>
</dbReference>
<dbReference type="InterPro" id="IPR027473">
    <property type="entry name" value="L-asparaginase_C"/>
</dbReference>
<dbReference type="InterPro" id="IPR037152">
    <property type="entry name" value="L-asparaginase_N_sf"/>
</dbReference>
<evidence type="ECO:0000256" key="4">
    <source>
        <dbReference type="ARBA" id="ARBA00049366"/>
    </source>
</evidence>
<feature type="active site" evidence="6">
    <location>
        <position position="88"/>
    </location>
</feature>
<dbReference type="EMBL" id="JAVDQG010000001">
    <property type="protein sequence ID" value="MDR6224529.1"/>
    <property type="molecule type" value="Genomic_DNA"/>
</dbReference>
<dbReference type="PROSITE" id="PS00144">
    <property type="entry name" value="ASN_GLN_ASE_1"/>
    <property type="match status" value="1"/>
</dbReference>
<dbReference type="Gene3D" id="3.40.50.1170">
    <property type="entry name" value="L-asparaginase, N-terminal domain"/>
    <property type="match status" value="1"/>
</dbReference>
<evidence type="ECO:0000256" key="6">
    <source>
        <dbReference type="PROSITE-ProRule" id="PRU10100"/>
    </source>
</evidence>
<evidence type="ECO:0000259" key="7">
    <source>
        <dbReference type="Pfam" id="PF00710"/>
    </source>
</evidence>
<protein>
    <recommendedName>
        <fullName evidence="2">asparaginase</fullName>
        <ecNumber evidence="2">3.5.1.1</ecNumber>
    </recommendedName>
</protein>
<dbReference type="PIRSF" id="PIRSF001220">
    <property type="entry name" value="L-ASNase_gatD"/>
    <property type="match status" value="1"/>
</dbReference>
<dbReference type="PROSITE" id="PS00917">
    <property type="entry name" value="ASN_GLN_ASE_2"/>
    <property type="match status" value="1"/>
</dbReference>
<dbReference type="InterPro" id="IPR004550">
    <property type="entry name" value="AsnASE_II"/>
</dbReference>
<dbReference type="InterPro" id="IPR040919">
    <property type="entry name" value="Asparaginase_C"/>
</dbReference>
<dbReference type="Pfam" id="PF00710">
    <property type="entry name" value="Asparaginase"/>
    <property type="match status" value="1"/>
</dbReference>
<evidence type="ECO:0000256" key="2">
    <source>
        <dbReference type="ARBA" id="ARBA00012920"/>
    </source>
</evidence>
<gene>
    <name evidence="9" type="ORF">JOE21_000517</name>
</gene>
<evidence type="ECO:0000256" key="3">
    <source>
        <dbReference type="ARBA" id="ARBA00022801"/>
    </source>
</evidence>
<dbReference type="PANTHER" id="PTHR11707">
    <property type="entry name" value="L-ASPARAGINASE"/>
    <property type="match status" value="1"/>
</dbReference>
<sequence length="328" mass="35040">MKHIIILTTGGTIAMKEDGGDHSVRPADPHALRGQLNMLKAYAQVEMEAIFNYPSPHLTPSHIHQIREKAAECLSRPETDGVVITHGTDTLEETAHYLDITLDSAKPVVLTGAMRSHNELGSDGPLNLVNAVRVAAHSGSRGKGVLVVFNDEIHAARWVTKTHTSNVATFQSPSHGPIGLLSKKGVLFTHPLAPRPILPSAPPVEPVHLVKAAAGTDDTFIRAALAAGTKGLVVEALGQGNLPPAMLPGLRKALDQGVPVVLVSRCFNGFVEDTYGYEGGGRQLKELGVIFSNGLNGQKARIQLMAALHSSRDPAVLQTFFQQTEQET</sequence>
<dbReference type="PRINTS" id="PR00139">
    <property type="entry name" value="ASNGLNASE"/>
</dbReference>
<dbReference type="EC" id="3.5.1.1" evidence="2"/>
<dbReference type="InterPro" id="IPR020827">
    <property type="entry name" value="Asparaginase/glutaminase_AS1"/>
</dbReference>
<evidence type="ECO:0000313" key="9">
    <source>
        <dbReference type="EMBL" id="MDR6224529.1"/>
    </source>
</evidence>
<accession>A0ABU1IK51</accession>
<organism evidence="9 10">
    <name type="scientific">Desmospora profundinema</name>
    <dbReference type="NCBI Taxonomy" id="1571184"/>
    <lineage>
        <taxon>Bacteria</taxon>
        <taxon>Bacillati</taxon>
        <taxon>Bacillota</taxon>
        <taxon>Bacilli</taxon>
        <taxon>Bacillales</taxon>
        <taxon>Thermoactinomycetaceae</taxon>
        <taxon>Desmospora</taxon>
    </lineage>
</organism>
<name>A0ABU1IK51_9BACL</name>
<dbReference type="PROSITE" id="PS51732">
    <property type="entry name" value="ASN_GLN_ASE_3"/>
    <property type="match status" value="1"/>
</dbReference>
<evidence type="ECO:0000313" key="10">
    <source>
        <dbReference type="Proteomes" id="UP001185012"/>
    </source>
</evidence>